<dbReference type="AlphaFoldDB" id="A0A0G3G008"/>
<dbReference type="Proteomes" id="UP000064201">
    <property type="component" value="Chromosome"/>
</dbReference>
<keyword evidence="2" id="KW-1185">Reference proteome</keyword>
<reference evidence="1 2" key="1">
    <citation type="submission" date="2015-04" db="EMBL/GenBank/DDBJ databases">
        <title>Complete Sequence for the Genome of the Thioalkalivibrio versutus D301.</title>
        <authorList>
            <person name="Mu T."/>
            <person name="Zhou J."/>
            <person name="Xu X."/>
        </authorList>
    </citation>
    <scope>NUCLEOTIDE SEQUENCE [LARGE SCALE GENOMIC DNA]</scope>
    <source>
        <strain evidence="1 2">D301</strain>
    </source>
</reference>
<protein>
    <submittedName>
        <fullName evidence="1">Uncharacterized protein</fullName>
    </submittedName>
</protein>
<sequence>MTIHHTEEELRHRAGIIASEYSGIVPHFEAMYIQSILYPAGRAVEAFQRLAQIEDPGQDSENAVAAAQEAIGHAGAVSRFFWPVDGPRREPSELKELRKRRGEALRSAFDLSDDSPLANRDLRNAWEHFDERLDQYLLGIDAGVMLPGCIVDDHSIADDPNGYTFKVLDPTAECLVLVGTRYFYGAIRDEVHRIYLTALECDRDGDRLLT</sequence>
<dbReference type="STRING" id="106634.TVD_03955"/>
<gene>
    <name evidence="1" type="ORF">TVD_03955</name>
</gene>
<dbReference type="KEGG" id="tvr:TVD_03955"/>
<proteinExistence type="predicted"/>
<evidence type="ECO:0000313" key="2">
    <source>
        <dbReference type="Proteomes" id="UP000064201"/>
    </source>
</evidence>
<accession>A0A0G3G008</accession>
<evidence type="ECO:0000313" key="1">
    <source>
        <dbReference type="EMBL" id="AKJ94575.1"/>
    </source>
</evidence>
<dbReference type="OrthoDB" id="1359545at2"/>
<name>A0A0G3G008_9GAMM</name>
<dbReference type="PATRIC" id="fig|106634.4.peg.804"/>
<dbReference type="EMBL" id="CP011367">
    <property type="protein sequence ID" value="AKJ94575.1"/>
    <property type="molecule type" value="Genomic_DNA"/>
</dbReference>
<organism evidence="1 2">
    <name type="scientific">Thioalkalivibrio versutus</name>
    <dbReference type="NCBI Taxonomy" id="106634"/>
    <lineage>
        <taxon>Bacteria</taxon>
        <taxon>Pseudomonadati</taxon>
        <taxon>Pseudomonadota</taxon>
        <taxon>Gammaproteobacteria</taxon>
        <taxon>Chromatiales</taxon>
        <taxon>Ectothiorhodospiraceae</taxon>
        <taxon>Thioalkalivibrio</taxon>
    </lineage>
</organism>
<dbReference type="RefSeq" id="WP_047250867.1">
    <property type="nucleotide sequence ID" value="NZ_CP011367.1"/>
</dbReference>